<reference evidence="1" key="1">
    <citation type="submission" date="2018-06" db="EMBL/GenBank/DDBJ databases">
        <authorList>
            <person name="Zhirakovskaya E."/>
        </authorList>
    </citation>
    <scope>NUCLEOTIDE SEQUENCE</scope>
</reference>
<sequence length="234" mass="25856">FDLLAYAARYQDKTLLTDLINKALIKIHPPASLLFSSNIVPFSANVNNLGADAQIKVSMLATAGTQWTRAEGGGIINNPQVFWQGPLAENNGQDFTAWAKLPTTGGDVNIQLVIEAGQDNNSLIAQENKTLNLSVSDRPLLADITIQIEDLLAQGYLPVHSQKNLNKARHKLEKAMRYEQKSQLHHAAKAALKATDAISEETEQAIIDIRLQIDHWLRLATLRDKDHSHKNKDG</sequence>
<protein>
    <submittedName>
        <fullName evidence="1">Uncharacterized protein</fullName>
    </submittedName>
</protein>
<dbReference type="EMBL" id="UOFI01000047">
    <property type="protein sequence ID" value="VAW63770.1"/>
    <property type="molecule type" value="Genomic_DNA"/>
</dbReference>
<evidence type="ECO:0000313" key="1">
    <source>
        <dbReference type="EMBL" id="VAW63770.1"/>
    </source>
</evidence>
<organism evidence="1">
    <name type="scientific">hydrothermal vent metagenome</name>
    <dbReference type="NCBI Taxonomy" id="652676"/>
    <lineage>
        <taxon>unclassified sequences</taxon>
        <taxon>metagenomes</taxon>
        <taxon>ecological metagenomes</taxon>
    </lineage>
</organism>
<accession>A0A3B0XGQ2</accession>
<gene>
    <name evidence="1" type="ORF">MNBD_GAMMA09-3664</name>
</gene>
<name>A0A3B0XGQ2_9ZZZZ</name>
<feature type="non-terminal residue" evidence="1">
    <location>
        <position position="1"/>
    </location>
</feature>
<proteinExistence type="predicted"/>
<dbReference type="AlphaFoldDB" id="A0A3B0XGQ2"/>